<dbReference type="PROSITE" id="PS01053">
    <property type="entry name" value="ARGINASE_1"/>
    <property type="match status" value="1"/>
</dbReference>
<dbReference type="PANTHER" id="PTHR43782">
    <property type="entry name" value="ARGINASE"/>
    <property type="match status" value="1"/>
</dbReference>
<dbReference type="InterPro" id="IPR014033">
    <property type="entry name" value="Arginase"/>
</dbReference>
<keyword evidence="4 13" id="KW-0835">Urea cycle</keyword>
<keyword evidence="6 10" id="KW-0479">Metal-binding</keyword>
<evidence type="ECO:0000256" key="11">
    <source>
        <dbReference type="PROSITE-ProRule" id="PRU00742"/>
    </source>
</evidence>
<organism evidence="14 15">
    <name type="scientific">Littorina saxatilis</name>
    <dbReference type="NCBI Taxonomy" id="31220"/>
    <lineage>
        <taxon>Eukaryota</taxon>
        <taxon>Metazoa</taxon>
        <taxon>Spiralia</taxon>
        <taxon>Lophotrochozoa</taxon>
        <taxon>Mollusca</taxon>
        <taxon>Gastropoda</taxon>
        <taxon>Caenogastropoda</taxon>
        <taxon>Littorinimorpha</taxon>
        <taxon>Littorinoidea</taxon>
        <taxon>Littorinidae</taxon>
        <taxon>Littorina</taxon>
    </lineage>
</organism>
<evidence type="ECO:0000256" key="5">
    <source>
        <dbReference type="ARBA" id="ARBA00022503"/>
    </source>
</evidence>
<dbReference type="Proteomes" id="UP001374579">
    <property type="component" value="Unassembled WGS sequence"/>
</dbReference>
<dbReference type="InterPro" id="IPR023696">
    <property type="entry name" value="Ureohydrolase_dom_sf"/>
</dbReference>
<dbReference type="CDD" id="cd09989">
    <property type="entry name" value="Arginase"/>
    <property type="match status" value="1"/>
</dbReference>
<dbReference type="GO" id="GO:0000050">
    <property type="term" value="P:urea cycle"/>
    <property type="evidence" value="ECO:0007669"/>
    <property type="project" value="UniProtKB-KW"/>
</dbReference>
<comment type="cofactor">
    <cofactor evidence="10 13">
        <name>Mn(2+)</name>
        <dbReference type="ChEBI" id="CHEBI:29035"/>
    </cofactor>
    <text evidence="10 13">Binds 2 manganese ions per subunit.</text>
</comment>
<dbReference type="GO" id="GO:0005829">
    <property type="term" value="C:cytosol"/>
    <property type="evidence" value="ECO:0007669"/>
    <property type="project" value="TreeGrafter"/>
</dbReference>
<feature type="binding site" evidence="10">
    <location>
        <position position="148"/>
    </location>
    <ligand>
        <name>Mn(2+)</name>
        <dbReference type="ChEBI" id="CHEBI:29035"/>
        <label>1</label>
    </ligand>
</feature>
<dbReference type="PRINTS" id="PR00116">
    <property type="entry name" value="ARGINASE"/>
</dbReference>
<dbReference type="PANTHER" id="PTHR43782:SF3">
    <property type="entry name" value="ARGINASE"/>
    <property type="match status" value="1"/>
</dbReference>
<feature type="binding site" evidence="10">
    <location>
        <position position="123"/>
    </location>
    <ligand>
        <name>Mn(2+)</name>
        <dbReference type="ChEBI" id="CHEBI:29035"/>
        <label>1</label>
    </ligand>
</feature>
<evidence type="ECO:0000256" key="12">
    <source>
        <dbReference type="RuleBase" id="RU003684"/>
    </source>
</evidence>
<evidence type="ECO:0000313" key="15">
    <source>
        <dbReference type="Proteomes" id="UP001374579"/>
    </source>
</evidence>
<dbReference type="GO" id="GO:0004053">
    <property type="term" value="F:arginase activity"/>
    <property type="evidence" value="ECO:0007669"/>
    <property type="project" value="UniProtKB-EC"/>
</dbReference>
<keyword evidence="5 13" id="KW-0056">Arginine metabolism</keyword>
<dbReference type="GO" id="GO:0010121">
    <property type="term" value="P:L-arginine catabolic process to proline via ornithine"/>
    <property type="evidence" value="ECO:0007669"/>
    <property type="project" value="UniProtKB-ARBA"/>
</dbReference>
<evidence type="ECO:0000256" key="9">
    <source>
        <dbReference type="ARBA" id="ARBA00047391"/>
    </source>
</evidence>
<dbReference type="GO" id="GO:0005634">
    <property type="term" value="C:nucleus"/>
    <property type="evidence" value="ECO:0007669"/>
    <property type="project" value="TreeGrafter"/>
</dbReference>
<feature type="binding site" evidence="10">
    <location>
        <position position="150"/>
    </location>
    <ligand>
        <name>Mn(2+)</name>
        <dbReference type="ChEBI" id="CHEBI:29035"/>
        <label>1</label>
    </ligand>
</feature>
<sequence length="344" mass="37382">MASTAASKPPSVGVVTQTMASTAPSKPPSVGVVGIPFSKGQPRGGTEHGPALLRDYGIVERIQDLGNKVTDYGDLTLDAVEDDKPWNKVKNPRTVGQANRKVSECVSKITRDRQIALTLGGDHSIAIGSIHGHAQSCPDLVVVWIDAHADLNTPLSSDSGNIHGMPLSFIVKEMAPYTARLPGFEWCQPCISARDLIYIGLRDVDEAERAYMTECGIASYSMQEVDKYGLPDMMERVLKTVDPTGKRPIHLSFDVDAMDPEYSPSTGTPVHGGLTRREMYYIAEEIAGTGRLSCLDVVEVNPSLGTEADRKKTVRTTVDVVSHFFGKRREGNVSADFKMPLPQK</sequence>
<dbReference type="PROSITE" id="PS51409">
    <property type="entry name" value="ARGINASE_2"/>
    <property type="match status" value="1"/>
</dbReference>
<comment type="pathway">
    <text evidence="1 13">Nitrogen metabolism; urea cycle; L-ornithine and urea from L-arginine: step 1/1.</text>
</comment>
<feature type="binding site" evidence="10">
    <location>
        <position position="146"/>
    </location>
    <ligand>
        <name>Mn(2+)</name>
        <dbReference type="ChEBI" id="CHEBI:29035"/>
        <label>1</label>
    </ligand>
</feature>
<dbReference type="InterPro" id="IPR006035">
    <property type="entry name" value="Ureohydrolase"/>
</dbReference>
<evidence type="ECO:0000256" key="13">
    <source>
        <dbReference type="RuleBase" id="RU361159"/>
    </source>
</evidence>
<feature type="binding site" evidence="10">
    <location>
        <position position="254"/>
    </location>
    <ligand>
        <name>Mn(2+)</name>
        <dbReference type="ChEBI" id="CHEBI:29035"/>
        <label>1</label>
    </ligand>
</feature>
<keyword evidence="7 12" id="KW-0378">Hydrolase</keyword>
<dbReference type="PIRSF" id="PIRSF036979">
    <property type="entry name" value="Arginase"/>
    <property type="match status" value="1"/>
</dbReference>
<dbReference type="Pfam" id="PF00491">
    <property type="entry name" value="Arginase"/>
    <property type="match status" value="1"/>
</dbReference>
<dbReference type="InterPro" id="IPR020855">
    <property type="entry name" value="Ureohydrolase_Mn_BS"/>
</dbReference>
<dbReference type="NCBIfam" id="TIGR01229">
    <property type="entry name" value="rocF_arginase"/>
    <property type="match status" value="1"/>
</dbReference>
<proteinExistence type="inferred from homology"/>
<evidence type="ECO:0000256" key="4">
    <source>
        <dbReference type="ARBA" id="ARBA00022436"/>
    </source>
</evidence>
<keyword evidence="15" id="KW-1185">Reference proteome</keyword>
<keyword evidence="8 10" id="KW-0464">Manganese</keyword>
<gene>
    <name evidence="14" type="ORF">V1264_018167</name>
</gene>
<evidence type="ECO:0000313" key="14">
    <source>
        <dbReference type="EMBL" id="KAK7103218.1"/>
    </source>
</evidence>
<evidence type="ECO:0000256" key="2">
    <source>
        <dbReference type="ARBA" id="ARBA00012168"/>
    </source>
</evidence>
<evidence type="ECO:0000256" key="6">
    <source>
        <dbReference type="ARBA" id="ARBA00022723"/>
    </source>
</evidence>
<name>A0AAN9GBT2_9CAEN</name>
<dbReference type="SUPFAM" id="SSF52768">
    <property type="entry name" value="Arginase/deacetylase"/>
    <property type="match status" value="1"/>
</dbReference>
<dbReference type="EMBL" id="JBAMIC010000008">
    <property type="protein sequence ID" value="KAK7103218.1"/>
    <property type="molecule type" value="Genomic_DNA"/>
</dbReference>
<comment type="caution">
    <text evidence="14">The sequence shown here is derived from an EMBL/GenBank/DDBJ whole genome shotgun (WGS) entry which is preliminary data.</text>
</comment>
<dbReference type="AlphaFoldDB" id="A0AAN9GBT2"/>
<accession>A0AAN9GBT2</accession>
<evidence type="ECO:0000256" key="7">
    <source>
        <dbReference type="ARBA" id="ARBA00022801"/>
    </source>
</evidence>
<feature type="binding site" evidence="10">
    <location>
        <position position="256"/>
    </location>
    <ligand>
        <name>Mn(2+)</name>
        <dbReference type="ChEBI" id="CHEBI:29035"/>
        <label>1</label>
    </ligand>
</feature>
<reference evidence="14 15" key="1">
    <citation type="submission" date="2024-02" db="EMBL/GenBank/DDBJ databases">
        <title>Chromosome-scale genome assembly of the rough periwinkle Littorina saxatilis.</title>
        <authorList>
            <person name="De Jode A."/>
            <person name="Faria R."/>
            <person name="Formenti G."/>
            <person name="Sims Y."/>
            <person name="Smith T.P."/>
            <person name="Tracey A."/>
            <person name="Wood J.M.D."/>
            <person name="Zagrodzka Z.B."/>
            <person name="Johannesson K."/>
            <person name="Butlin R.K."/>
            <person name="Leder E.H."/>
        </authorList>
    </citation>
    <scope>NUCLEOTIDE SEQUENCE [LARGE SCALE GENOMIC DNA]</scope>
    <source>
        <strain evidence="14">Snail1</strain>
        <tissue evidence="14">Muscle</tissue>
    </source>
</reference>
<evidence type="ECO:0000256" key="1">
    <source>
        <dbReference type="ARBA" id="ARBA00005098"/>
    </source>
</evidence>
<comment type="similarity">
    <text evidence="11 12">Belongs to the arginase family.</text>
</comment>
<protein>
    <recommendedName>
        <fullName evidence="3 13">Arginase</fullName>
        <ecNumber evidence="2 13">3.5.3.1</ecNumber>
    </recommendedName>
</protein>
<dbReference type="GO" id="GO:0030145">
    <property type="term" value="F:manganese ion binding"/>
    <property type="evidence" value="ECO:0007669"/>
    <property type="project" value="TreeGrafter"/>
</dbReference>
<evidence type="ECO:0000256" key="10">
    <source>
        <dbReference type="PIRSR" id="PIRSR036979-1"/>
    </source>
</evidence>
<evidence type="ECO:0000256" key="3">
    <source>
        <dbReference type="ARBA" id="ARBA00018123"/>
    </source>
</evidence>
<dbReference type="Gene3D" id="3.40.800.10">
    <property type="entry name" value="Ureohydrolase domain"/>
    <property type="match status" value="1"/>
</dbReference>
<dbReference type="FunFam" id="3.40.800.10:FF:000005">
    <property type="entry name" value="Arginase"/>
    <property type="match status" value="1"/>
</dbReference>
<evidence type="ECO:0000256" key="8">
    <source>
        <dbReference type="ARBA" id="ARBA00023211"/>
    </source>
</evidence>
<comment type="catalytic activity">
    <reaction evidence="9 13">
        <text>L-arginine + H2O = urea + L-ornithine</text>
        <dbReference type="Rhea" id="RHEA:20569"/>
        <dbReference type="ChEBI" id="CHEBI:15377"/>
        <dbReference type="ChEBI" id="CHEBI:16199"/>
        <dbReference type="ChEBI" id="CHEBI:32682"/>
        <dbReference type="ChEBI" id="CHEBI:46911"/>
        <dbReference type="EC" id="3.5.3.1"/>
    </reaction>
</comment>
<dbReference type="EC" id="3.5.3.1" evidence="2 13"/>